<protein>
    <submittedName>
        <fullName evidence="1">Uncharacterized protein</fullName>
    </submittedName>
</protein>
<gene>
    <name evidence="1" type="ordered locus">Ferp_2127</name>
</gene>
<proteinExistence type="predicted"/>
<dbReference type="RefSeq" id="WP_012966596.1">
    <property type="nucleotide sequence ID" value="NC_013849.1"/>
</dbReference>
<dbReference type="HOGENOM" id="CLU_2645718_0_0_2"/>
<dbReference type="AlphaFoldDB" id="D3S0L7"/>
<dbReference type="OrthoDB" id="378046at2157"/>
<evidence type="ECO:0000313" key="2">
    <source>
        <dbReference type="Proteomes" id="UP000002613"/>
    </source>
</evidence>
<evidence type="ECO:0000313" key="1">
    <source>
        <dbReference type="EMBL" id="ADC66258.1"/>
    </source>
</evidence>
<keyword evidence="2" id="KW-1185">Reference proteome</keyword>
<reference evidence="1 2" key="2">
    <citation type="journal article" date="2011" name="Stand. Genomic Sci.">
        <title>Complete genome sequence of Ferroglobus placidus AEDII12DO.</title>
        <authorList>
            <person name="Anderson I."/>
            <person name="Risso C."/>
            <person name="Holmes D."/>
            <person name="Lucas S."/>
            <person name="Copeland A."/>
            <person name="Lapidus A."/>
            <person name="Cheng J.F."/>
            <person name="Bruce D."/>
            <person name="Goodwin L."/>
            <person name="Pitluck S."/>
            <person name="Saunders E."/>
            <person name="Brettin T."/>
            <person name="Detter J.C."/>
            <person name="Han C."/>
            <person name="Tapia R."/>
            <person name="Larimer F."/>
            <person name="Land M."/>
            <person name="Hauser L."/>
            <person name="Woyke T."/>
            <person name="Lovley D."/>
            <person name="Kyrpides N."/>
            <person name="Ivanova N."/>
        </authorList>
    </citation>
    <scope>NUCLEOTIDE SEQUENCE [LARGE SCALE GENOMIC DNA]</scope>
    <source>
        <strain evidence="2">DSM 10642 / AEDII12DO</strain>
    </source>
</reference>
<name>D3S0L7_FERPA</name>
<dbReference type="EMBL" id="CP001899">
    <property type="protein sequence ID" value="ADC66258.1"/>
    <property type="molecule type" value="Genomic_DNA"/>
</dbReference>
<dbReference type="GeneID" id="8779663"/>
<organism evidence="1 2">
    <name type="scientific">Ferroglobus placidus (strain DSM 10642 / AEDII12DO)</name>
    <dbReference type="NCBI Taxonomy" id="589924"/>
    <lineage>
        <taxon>Archaea</taxon>
        <taxon>Methanobacteriati</taxon>
        <taxon>Methanobacteriota</taxon>
        <taxon>Archaeoglobi</taxon>
        <taxon>Archaeoglobales</taxon>
        <taxon>Archaeoglobaceae</taxon>
        <taxon>Ferroglobus</taxon>
    </lineage>
</organism>
<dbReference type="PaxDb" id="589924-Ferp_2127"/>
<dbReference type="Proteomes" id="UP000002613">
    <property type="component" value="Chromosome"/>
</dbReference>
<sequence length="76" mass="8974">MMLDRKSRLMLILGLLNDCFGDLRSTVVNLSDFISSHPDFKEIDEFSLREILRNAQELERKIVEVMDEIKKELFTQ</sequence>
<dbReference type="STRING" id="589924.Ferp_2127"/>
<reference evidence="2" key="1">
    <citation type="submission" date="2010-02" db="EMBL/GenBank/DDBJ databases">
        <title>Complete sequence of Ferroglobus placidus DSM 10642.</title>
        <authorList>
            <consortium name="US DOE Joint Genome Institute"/>
            <person name="Lucas S."/>
            <person name="Copeland A."/>
            <person name="Lapidus A."/>
            <person name="Cheng J.-F."/>
            <person name="Bruce D."/>
            <person name="Goodwin L."/>
            <person name="Pitluck S."/>
            <person name="Saunders E."/>
            <person name="Brettin T."/>
            <person name="Detter J.C."/>
            <person name="Han C."/>
            <person name="Tapia R."/>
            <person name="Larimer F."/>
            <person name="Land M."/>
            <person name="Hauser L."/>
            <person name="Kyrpides N."/>
            <person name="Ivanova N."/>
            <person name="Holmes D."/>
            <person name="Lovley D."/>
            <person name="Kyrpides N."/>
            <person name="Anderson I.J."/>
            <person name="Woyke T."/>
        </authorList>
    </citation>
    <scope>NUCLEOTIDE SEQUENCE [LARGE SCALE GENOMIC DNA]</scope>
    <source>
        <strain evidence="2">DSM 10642 / AEDII12DO</strain>
    </source>
</reference>
<dbReference type="KEGG" id="fpl:Ferp_2127"/>
<accession>D3S0L7</accession>
<dbReference type="eggNOG" id="arCOG10392">
    <property type="taxonomic scope" value="Archaea"/>
</dbReference>